<evidence type="ECO:0000313" key="1">
    <source>
        <dbReference type="EMBL" id="GBO36928.1"/>
    </source>
</evidence>
<reference evidence="1 2" key="1">
    <citation type="journal article" date="2019" name="Sci. Rep.">
        <title>Orb-weaving spider Araneus ventricosus genome elucidates the spidroin gene catalogue.</title>
        <authorList>
            <person name="Kono N."/>
            <person name="Nakamura H."/>
            <person name="Ohtoshi R."/>
            <person name="Moran D.A.P."/>
            <person name="Shinohara A."/>
            <person name="Yoshida Y."/>
            <person name="Fujiwara M."/>
            <person name="Mori M."/>
            <person name="Tomita M."/>
            <person name="Arakawa K."/>
        </authorList>
    </citation>
    <scope>NUCLEOTIDE SEQUENCE [LARGE SCALE GENOMIC DNA]</scope>
</reference>
<proteinExistence type="predicted"/>
<name>A0A4Y2WJR7_ARAVE</name>
<evidence type="ECO:0000313" key="2">
    <source>
        <dbReference type="Proteomes" id="UP000499080"/>
    </source>
</evidence>
<dbReference type="Proteomes" id="UP000499080">
    <property type="component" value="Unassembled WGS sequence"/>
</dbReference>
<sequence length="135" mass="15473">MLVSAYKKTDHKTVLKECKIIELNISDNTTGTFNYCDGKLRSEKEQMKKPYFSNEKEDSWKRVSHVLSCNGRPADTCYYCAESELVICRSVRNESADPDPIPTKRNEAADTDLLIPRNHASDSESLIWIHNLVDF</sequence>
<dbReference type="AlphaFoldDB" id="A0A4Y2WJR7"/>
<keyword evidence="2" id="KW-1185">Reference proteome</keyword>
<comment type="caution">
    <text evidence="1">The sequence shown here is derived from an EMBL/GenBank/DDBJ whole genome shotgun (WGS) entry which is preliminary data.</text>
</comment>
<organism evidence="1 2">
    <name type="scientific">Araneus ventricosus</name>
    <name type="common">Orbweaver spider</name>
    <name type="synonym">Epeira ventricosa</name>
    <dbReference type="NCBI Taxonomy" id="182803"/>
    <lineage>
        <taxon>Eukaryota</taxon>
        <taxon>Metazoa</taxon>
        <taxon>Ecdysozoa</taxon>
        <taxon>Arthropoda</taxon>
        <taxon>Chelicerata</taxon>
        <taxon>Arachnida</taxon>
        <taxon>Araneae</taxon>
        <taxon>Araneomorphae</taxon>
        <taxon>Entelegynae</taxon>
        <taxon>Araneoidea</taxon>
        <taxon>Araneidae</taxon>
        <taxon>Araneus</taxon>
    </lineage>
</organism>
<accession>A0A4Y2WJR7</accession>
<gene>
    <name evidence="1" type="ORF">AVEN_49530_1</name>
</gene>
<dbReference type="EMBL" id="BGPR01061203">
    <property type="protein sequence ID" value="GBO36928.1"/>
    <property type="molecule type" value="Genomic_DNA"/>
</dbReference>
<protein>
    <submittedName>
        <fullName evidence="1">Uncharacterized protein</fullName>
    </submittedName>
</protein>